<evidence type="ECO:0000256" key="1">
    <source>
        <dbReference type="ARBA" id="ARBA00006479"/>
    </source>
</evidence>
<proteinExistence type="inferred from homology"/>
<dbReference type="PANTHER" id="PTHR18964:SF149">
    <property type="entry name" value="BIFUNCTIONAL UDP-N-ACETYLGLUCOSAMINE 2-EPIMERASE_N-ACETYLMANNOSAMINE KINASE"/>
    <property type="match status" value="1"/>
</dbReference>
<reference evidence="2 3" key="1">
    <citation type="submission" date="2019-02" db="EMBL/GenBank/DDBJ databases">
        <title>Deep-cultivation of Planctomycetes and their phenomic and genomic characterization uncovers novel biology.</title>
        <authorList>
            <person name="Wiegand S."/>
            <person name="Jogler M."/>
            <person name="Boedeker C."/>
            <person name="Pinto D."/>
            <person name="Vollmers J."/>
            <person name="Rivas-Marin E."/>
            <person name="Kohn T."/>
            <person name="Peeters S.H."/>
            <person name="Heuer A."/>
            <person name="Rast P."/>
            <person name="Oberbeckmann S."/>
            <person name="Bunk B."/>
            <person name="Jeske O."/>
            <person name="Meyerdierks A."/>
            <person name="Storesund J.E."/>
            <person name="Kallscheuer N."/>
            <person name="Luecker S."/>
            <person name="Lage O.M."/>
            <person name="Pohl T."/>
            <person name="Merkel B.J."/>
            <person name="Hornburger P."/>
            <person name="Mueller R.-W."/>
            <person name="Bruemmer F."/>
            <person name="Labrenz M."/>
            <person name="Spormann A.M."/>
            <person name="Op Den Camp H."/>
            <person name="Overmann J."/>
            <person name="Amann R."/>
            <person name="Jetten M.S.M."/>
            <person name="Mascher T."/>
            <person name="Medema M.H."/>
            <person name="Devos D.P."/>
            <person name="Kaster A.-K."/>
            <person name="Ovreas L."/>
            <person name="Rohde M."/>
            <person name="Galperin M.Y."/>
            <person name="Jogler C."/>
        </authorList>
    </citation>
    <scope>NUCLEOTIDE SEQUENCE [LARGE SCALE GENOMIC DNA]</scope>
    <source>
        <strain evidence="2 3">Poly51</strain>
    </source>
</reference>
<dbReference type="Proteomes" id="UP000318288">
    <property type="component" value="Unassembled WGS sequence"/>
</dbReference>
<gene>
    <name evidence="2" type="primary">glcK_1</name>
    <name evidence="2" type="ORF">Poly51_03150</name>
</gene>
<dbReference type="AlphaFoldDB" id="A0A5C6FEV8"/>
<dbReference type="OrthoDB" id="241306at2"/>
<evidence type="ECO:0000313" key="3">
    <source>
        <dbReference type="Proteomes" id="UP000318288"/>
    </source>
</evidence>
<accession>A0A5C6FEV8</accession>
<evidence type="ECO:0000313" key="2">
    <source>
        <dbReference type="EMBL" id="TWU60041.1"/>
    </source>
</evidence>
<protein>
    <submittedName>
        <fullName evidence="2">Glucokinase</fullName>
        <ecNumber evidence="2">2.7.1.2</ecNumber>
    </submittedName>
</protein>
<dbReference type="EMBL" id="SJPW01000001">
    <property type="protein sequence ID" value="TWU60041.1"/>
    <property type="molecule type" value="Genomic_DNA"/>
</dbReference>
<keyword evidence="2" id="KW-0418">Kinase</keyword>
<dbReference type="Pfam" id="PF00480">
    <property type="entry name" value="ROK"/>
    <property type="match status" value="1"/>
</dbReference>
<dbReference type="PANTHER" id="PTHR18964">
    <property type="entry name" value="ROK (REPRESSOR, ORF, KINASE) FAMILY"/>
    <property type="match status" value="1"/>
</dbReference>
<dbReference type="RefSeq" id="WP_146453588.1">
    <property type="nucleotide sequence ID" value="NZ_SJPW01000001.1"/>
</dbReference>
<dbReference type="InterPro" id="IPR000600">
    <property type="entry name" value="ROK"/>
</dbReference>
<keyword evidence="2" id="KW-0808">Transferase</keyword>
<dbReference type="InterPro" id="IPR043129">
    <property type="entry name" value="ATPase_NBD"/>
</dbReference>
<keyword evidence="3" id="KW-1185">Reference proteome</keyword>
<organism evidence="2 3">
    <name type="scientific">Rubripirellula tenax</name>
    <dbReference type="NCBI Taxonomy" id="2528015"/>
    <lineage>
        <taxon>Bacteria</taxon>
        <taxon>Pseudomonadati</taxon>
        <taxon>Planctomycetota</taxon>
        <taxon>Planctomycetia</taxon>
        <taxon>Pirellulales</taxon>
        <taxon>Pirellulaceae</taxon>
        <taxon>Rubripirellula</taxon>
    </lineage>
</organism>
<sequence>MSLFVGVDVGGTTSTVAIGDSDRRVLRISKQFPTRSIDGPDATIADIVNQIRLELDGMGRSADEVTAINLATPGPATKEGVLLSTPNLDSRLWNRCPIRQMLQTAWKTAGFDAPVSYVGDGQAAAVGESAIMTGLLHWDESPVGDTSDTFDSLFFIAVGTGLGGGEVRLGVPVQGSRGRAGHVGHLMLPIHAFRFEHDRNLKVGNAYCTSESAISLTALTHQLAYRLTLDAHASHPLNKQTCSMKDKAKQLRELAADGDELAVELLDDQAKALGITILMANYLGDFDRMVIGGGVCDLSPALRDRYLSLVRESYFENALDGFRDFDQISFSVCGDQASVIGSLACAMDEGSSGK</sequence>
<name>A0A5C6FEV8_9BACT</name>
<comment type="caution">
    <text evidence="2">The sequence shown here is derived from an EMBL/GenBank/DDBJ whole genome shotgun (WGS) entry which is preliminary data.</text>
</comment>
<dbReference type="Gene3D" id="3.30.420.40">
    <property type="match status" value="2"/>
</dbReference>
<dbReference type="EC" id="2.7.1.2" evidence="2"/>
<dbReference type="SUPFAM" id="SSF53067">
    <property type="entry name" value="Actin-like ATPase domain"/>
    <property type="match status" value="1"/>
</dbReference>
<comment type="similarity">
    <text evidence="1">Belongs to the ROK (NagC/XylR) family.</text>
</comment>
<dbReference type="GO" id="GO:0004340">
    <property type="term" value="F:glucokinase activity"/>
    <property type="evidence" value="ECO:0007669"/>
    <property type="project" value="UniProtKB-EC"/>
</dbReference>